<evidence type="ECO:0000313" key="14">
    <source>
        <dbReference type="Proteomes" id="UP001153076"/>
    </source>
</evidence>
<evidence type="ECO:0000259" key="12">
    <source>
        <dbReference type="Pfam" id="PF10258"/>
    </source>
</evidence>
<dbReference type="EMBL" id="JAKOGI010000070">
    <property type="protein sequence ID" value="KAJ8445822.1"/>
    <property type="molecule type" value="Genomic_DNA"/>
</dbReference>
<reference evidence="13" key="1">
    <citation type="submission" date="2022-04" db="EMBL/GenBank/DDBJ databases">
        <title>Carnegiea gigantea Genome sequencing and assembly v2.</title>
        <authorList>
            <person name="Copetti D."/>
            <person name="Sanderson M.J."/>
            <person name="Burquez A."/>
            <person name="Wojciechowski M.F."/>
        </authorList>
    </citation>
    <scope>NUCLEOTIDE SEQUENCE</scope>
    <source>
        <strain evidence="13">SGP5-SGP5p</strain>
        <tissue evidence="13">Aerial part</tissue>
    </source>
</reference>
<evidence type="ECO:0000256" key="6">
    <source>
        <dbReference type="ARBA" id="ARBA00022490"/>
    </source>
</evidence>
<feature type="compositionally biased region" description="Polar residues" evidence="11">
    <location>
        <begin position="39"/>
        <end position="49"/>
    </location>
</feature>
<feature type="region of interest" description="Disordered" evidence="11">
    <location>
        <begin position="37"/>
        <end position="88"/>
    </location>
</feature>
<keyword evidence="8" id="KW-0653">Protein transport</keyword>
<organism evidence="13 14">
    <name type="scientific">Carnegiea gigantea</name>
    <dbReference type="NCBI Taxonomy" id="171969"/>
    <lineage>
        <taxon>Eukaryota</taxon>
        <taxon>Viridiplantae</taxon>
        <taxon>Streptophyta</taxon>
        <taxon>Embryophyta</taxon>
        <taxon>Tracheophyta</taxon>
        <taxon>Spermatophyta</taxon>
        <taxon>Magnoliopsida</taxon>
        <taxon>eudicotyledons</taxon>
        <taxon>Gunneridae</taxon>
        <taxon>Pentapetalae</taxon>
        <taxon>Caryophyllales</taxon>
        <taxon>Cactineae</taxon>
        <taxon>Cactaceae</taxon>
        <taxon>Cactoideae</taxon>
        <taxon>Echinocereeae</taxon>
        <taxon>Carnegiea</taxon>
    </lineage>
</organism>
<dbReference type="AlphaFoldDB" id="A0A9Q1KM64"/>
<comment type="subcellular location">
    <subcellularLocation>
        <location evidence="2">Cytoplasm</location>
    </subcellularLocation>
    <subcellularLocation>
        <location evidence="1">Nucleus</location>
    </subcellularLocation>
</comment>
<protein>
    <recommendedName>
        <fullName evidence="4">Phosphorylated adapter RNA export protein</fullName>
    </recommendedName>
    <alternativeName>
        <fullName evidence="10">RNA U small nuclear RNA export adapter protein</fullName>
    </alternativeName>
</protein>
<feature type="compositionally biased region" description="Basic residues" evidence="11">
    <location>
        <begin position="67"/>
        <end position="84"/>
    </location>
</feature>
<proteinExistence type="inferred from homology"/>
<dbReference type="GO" id="GO:0006408">
    <property type="term" value="P:snRNA export from nucleus"/>
    <property type="evidence" value="ECO:0007669"/>
    <property type="project" value="InterPro"/>
</dbReference>
<keyword evidence="7" id="KW-0694">RNA-binding</keyword>
<dbReference type="InterPro" id="IPR019385">
    <property type="entry name" value="PHAX_RNA-binding_domain"/>
</dbReference>
<dbReference type="InterPro" id="IPR038092">
    <property type="entry name" value="PHAX_RNA-binding_sf"/>
</dbReference>
<comment type="similarity">
    <text evidence="3">Belongs to the PHAX family.</text>
</comment>
<evidence type="ECO:0000256" key="3">
    <source>
        <dbReference type="ARBA" id="ARBA00006094"/>
    </source>
</evidence>
<feature type="region of interest" description="Disordered" evidence="11">
    <location>
        <begin position="223"/>
        <end position="270"/>
    </location>
</feature>
<dbReference type="GO" id="GO:0005634">
    <property type="term" value="C:nucleus"/>
    <property type="evidence" value="ECO:0007669"/>
    <property type="project" value="UniProtKB-SubCell"/>
</dbReference>
<accession>A0A9Q1KM64</accession>
<dbReference type="GO" id="GO:0005737">
    <property type="term" value="C:cytoplasm"/>
    <property type="evidence" value="ECO:0007669"/>
    <property type="project" value="UniProtKB-SubCell"/>
</dbReference>
<dbReference type="Pfam" id="PF10258">
    <property type="entry name" value="PHAX_RNA-bd"/>
    <property type="match status" value="1"/>
</dbReference>
<evidence type="ECO:0000256" key="4">
    <source>
        <dbReference type="ARBA" id="ARBA00016856"/>
    </source>
</evidence>
<feature type="domain" description="Phosphorylated adapter RNA export protein RNA-binding" evidence="12">
    <location>
        <begin position="101"/>
        <end position="177"/>
    </location>
</feature>
<evidence type="ECO:0000256" key="1">
    <source>
        <dbReference type="ARBA" id="ARBA00004123"/>
    </source>
</evidence>
<sequence length="270" mass="29221">METGDSILDAIDEELSFEDGDDVEMMDIEEGEVVEGMVSVQTSEGNENEVNIKPPAGNPQRTESMNKNKKKKKKKNRNKNKKKNGIGGSNGVDIDRFVLGVCRHLRERKSYLVYTAVGVLGISALSDLVREVDAVQACGGQKTADGVRFRSAGGILWNILKARDPNAYREIMKKGKEFEKQFRRPSVGQALSAKINNSSQVASAIISGKTSASTSDDDAEIKVASGQEQPGLSVTGDGDNQRSIHSKVRMPVSYDGLLDEEAPKGQSTSA</sequence>
<dbReference type="Gene3D" id="1.10.10.1440">
    <property type="entry name" value="PHAX RNA-binding domain"/>
    <property type="match status" value="1"/>
</dbReference>
<evidence type="ECO:0000313" key="13">
    <source>
        <dbReference type="EMBL" id="KAJ8445822.1"/>
    </source>
</evidence>
<evidence type="ECO:0000256" key="10">
    <source>
        <dbReference type="ARBA" id="ARBA00030834"/>
    </source>
</evidence>
<evidence type="ECO:0000256" key="2">
    <source>
        <dbReference type="ARBA" id="ARBA00004496"/>
    </source>
</evidence>
<dbReference type="InterPro" id="IPR039047">
    <property type="entry name" value="PHAX"/>
</dbReference>
<dbReference type="PANTHER" id="PTHR13135:SF0">
    <property type="entry name" value="PHOSPHORYLATED ADAPTER RNA EXPORT PROTEIN"/>
    <property type="match status" value="1"/>
</dbReference>
<comment type="caution">
    <text evidence="13">The sequence shown here is derived from an EMBL/GenBank/DDBJ whole genome shotgun (WGS) entry which is preliminary data.</text>
</comment>
<dbReference type="GO" id="GO:0015031">
    <property type="term" value="P:protein transport"/>
    <property type="evidence" value="ECO:0007669"/>
    <property type="project" value="UniProtKB-KW"/>
</dbReference>
<evidence type="ECO:0000256" key="11">
    <source>
        <dbReference type="SAM" id="MobiDB-lite"/>
    </source>
</evidence>
<evidence type="ECO:0000256" key="5">
    <source>
        <dbReference type="ARBA" id="ARBA00022448"/>
    </source>
</evidence>
<dbReference type="OrthoDB" id="20573at2759"/>
<dbReference type="Proteomes" id="UP001153076">
    <property type="component" value="Unassembled WGS sequence"/>
</dbReference>
<keyword evidence="6" id="KW-0963">Cytoplasm</keyword>
<evidence type="ECO:0000256" key="9">
    <source>
        <dbReference type="ARBA" id="ARBA00023242"/>
    </source>
</evidence>
<evidence type="ECO:0000256" key="8">
    <source>
        <dbReference type="ARBA" id="ARBA00022927"/>
    </source>
</evidence>
<keyword evidence="9" id="KW-0539">Nucleus</keyword>
<dbReference type="PANTHER" id="PTHR13135">
    <property type="entry name" value="CYTOSOLIC RESINIFERATOXIN BINDING PROTEIN RBP-26"/>
    <property type="match status" value="1"/>
</dbReference>
<gene>
    <name evidence="13" type="ORF">Cgig2_027903</name>
</gene>
<keyword evidence="5" id="KW-0813">Transport</keyword>
<dbReference type="GO" id="GO:0003723">
    <property type="term" value="F:RNA binding"/>
    <property type="evidence" value="ECO:0007669"/>
    <property type="project" value="UniProtKB-KW"/>
</dbReference>
<keyword evidence="14" id="KW-1185">Reference proteome</keyword>
<evidence type="ECO:0000256" key="7">
    <source>
        <dbReference type="ARBA" id="ARBA00022884"/>
    </source>
</evidence>
<name>A0A9Q1KM64_9CARY</name>